<dbReference type="RefSeq" id="WP_211939108.1">
    <property type="nucleotide sequence ID" value="NZ_CP073078.1"/>
</dbReference>
<evidence type="ECO:0000313" key="2">
    <source>
        <dbReference type="EMBL" id="QUD89058.1"/>
    </source>
</evidence>
<name>A0A975IVP4_9CAUL</name>
<keyword evidence="3" id="KW-1185">Reference proteome</keyword>
<accession>A0A975IVP4</accession>
<feature type="chain" id="PRO_5037930263" evidence="1">
    <location>
        <begin position="23"/>
        <end position="116"/>
    </location>
</feature>
<dbReference type="AlphaFoldDB" id="A0A975IVP4"/>
<dbReference type="EMBL" id="CP073078">
    <property type="protein sequence ID" value="QUD89058.1"/>
    <property type="molecule type" value="Genomic_DNA"/>
</dbReference>
<sequence>MIRRLFLALTLGLSLAATGASAQSAAEKATVDAAKTQGVVGEQGDGFLGLVTGSAPADVTAAMAAINAGRAKAYQDIAAKTGVSQAAAGEATAIQLVGRLPAGAYYKPLGGSWTRK</sequence>
<dbReference type="InterPro" id="IPR008309">
    <property type="entry name" value="YdbL"/>
</dbReference>
<organism evidence="2 3">
    <name type="scientific">Phenylobacterium montanum</name>
    <dbReference type="NCBI Taxonomy" id="2823693"/>
    <lineage>
        <taxon>Bacteria</taxon>
        <taxon>Pseudomonadati</taxon>
        <taxon>Pseudomonadota</taxon>
        <taxon>Alphaproteobacteria</taxon>
        <taxon>Caulobacterales</taxon>
        <taxon>Caulobacteraceae</taxon>
        <taxon>Phenylobacterium</taxon>
    </lineage>
</organism>
<dbReference type="Proteomes" id="UP000676409">
    <property type="component" value="Chromosome"/>
</dbReference>
<dbReference type="KEGG" id="caul:KCG34_04000"/>
<proteinExistence type="predicted"/>
<gene>
    <name evidence="2" type="ORF">KCG34_04000</name>
</gene>
<protein>
    <submittedName>
        <fullName evidence="2">YdbL family protein</fullName>
    </submittedName>
</protein>
<dbReference type="PIRSF" id="PIRSF025560">
    <property type="entry name" value="UCP025560"/>
    <property type="match status" value="1"/>
</dbReference>
<feature type="signal peptide" evidence="1">
    <location>
        <begin position="1"/>
        <end position="22"/>
    </location>
</feature>
<evidence type="ECO:0000256" key="1">
    <source>
        <dbReference type="SAM" id="SignalP"/>
    </source>
</evidence>
<dbReference type="Pfam" id="PF07027">
    <property type="entry name" value="DUF1318"/>
    <property type="match status" value="1"/>
</dbReference>
<reference evidence="2" key="1">
    <citation type="submission" date="2021-04" db="EMBL/GenBank/DDBJ databases">
        <title>The complete genome sequence of Caulobacter sp. S6.</title>
        <authorList>
            <person name="Tang Y."/>
            <person name="Ouyang W."/>
            <person name="Liu Q."/>
            <person name="Huang B."/>
            <person name="Guo Z."/>
            <person name="Lei P."/>
        </authorList>
    </citation>
    <scope>NUCLEOTIDE SEQUENCE</scope>
    <source>
        <strain evidence="2">S6</strain>
    </source>
</reference>
<keyword evidence="1" id="KW-0732">Signal</keyword>
<evidence type="ECO:0000313" key="3">
    <source>
        <dbReference type="Proteomes" id="UP000676409"/>
    </source>
</evidence>